<protein>
    <submittedName>
        <fullName evidence="1">Uncharacterized protein</fullName>
    </submittedName>
</protein>
<dbReference type="Proteomes" id="UP000051015">
    <property type="component" value="Unassembled WGS sequence"/>
</dbReference>
<organism evidence="1 2">
    <name type="scientific">Liquorilactobacillus aquaticus DSM 21051</name>
    <dbReference type="NCBI Taxonomy" id="1423725"/>
    <lineage>
        <taxon>Bacteria</taxon>
        <taxon>Bacillati</taxon>
        <taxon>Bacillota</taxon>
        <taxon>Bacilli</taxon>
        <taxon>Lactobacillales</taxon>
        <taxon>Lactobacillaceae</taxon>
        <taxon>Liquorilactobacillus</taxon>
    </lineage>
</organism>
<gene>
    <name evidence="1" type="ORF">FC19_GL002125</name>
</gene>
<dbReference type="EMBL" id="AYZD01000033">
    <property type="protein sequence ID" value="KRM95033.1"/>
    <property type="molecule type" value="Genomic_DNA"/>
</dbReference>
<evidence type="ECO:0000313" key="1">
    <source>
        <dbReference type="EMBL" id="KRM95033.1"/>
    </source>
</evidence>
<evidence type="ECO:0000313" key="2">
    <source>
        <dbReference type="Proteomes" id="UP000051015"/>
    </source>
</evidence>
<dbReference type="AlphaFoldDB" id="A0A0R2D363"/>
<dbReference type="STRING" id="1423725.FC19_GL002125"/>
<accession>A0A0R2D363</accession>
<dbReference type="OrthoDB" id="2248484at2"/>
<comment type="caution">
    <text evidence="1">The sequence shown here is derived from an EMBL/GenBank/DDBJ whole genome shotgun (WGS) entry which is preliminary data.</text>
</comment>
<name>A0A0R2D363_9LACO</name>
<dbReference type="PATRIC" id="fig|1423725.3.peg.2186"/>
<proteinExistence type="predicted"/>
<sequence length="285" mass="32698">MHYEITNTIDVNNPSWNKQKRRICNEKGMLLTLAPNPGLRDTLISEKIKGFNLIDKITGRTIDYNEDTFLYFNRLPTVTGAEIFMNEDFSIDIIANGDVIGHVSLWKNTRRHVKDVTYVHQNNQIDFIEEFASDGKKFSNIFYTRNEAQRIDFYNDEEQAIVRFYFYMGQLNLITIGNSKHLDVKAQYNSFSSFSAVEVGKILKEEDTVGINYMGEELSALALSKSKNTLYLEEPPLDEIGKVKGNLIGILRDDIPFIQKVEMNRTYAQQLISVGAPMKKVSIVQ</sequence>
<reference evidence="1 2" key="1">
    <citation type="journal article" date="2015" name="Genome Announc.">
        <title>Expanding the biotechnology potential of lactobacilli through comparative genomics of 213 strains and associated genera.</title>
        <authorList>
            <person name="Sun Z."/>
            <person name="Harris H.M."/>
            <person name="McCann A."/>
            <person name="Guo C."/>
            <person name="Argimon S."/>
            <person name="Zhang W."/>
            <person name="Yang X."/>
            <person name="Jeffery I.B."/>
            <person name="Cooney J.C."/>
            <person name="Kagawa T.F."/>
            <person name="Liu W."/>
            <person name="Song Y."/>
            <person name="Salvetti E."/>
            <person name="Wrobel A."/>
            <person name="Rasinkangas P."/>
            <person name="Parkhill J."/>
            <person name="Rea M.C."/>
            <person name="O'Sullivan O."/>
            <person name="Ritari J."/>
            <person name="Douillard F.P."/>
            <person name="Paul Ross R."/>
            <person name="Yang R."/>
            <person name="Briner A.E."/>
            <person name="Felis G.E."/>
            <person name="de Vos W.M."/>
            <person name="Barrangou R."/>
            <person name="Klaenhammer T.R."/>
            <person name="Caufield P.W."/>
            <person name="Cui Y."/>
            <person name="Zhang H."/>
            <person name="O'Toole P.W."/>
        </authorList>
    </citation>
    <scope>NUCLEOTIDE SEQUENCE [LARGE SCALE GENOMIC DNA]</scope>
    <source>
        <strain evidence="1 2">DSM 21051</strain>
    </source>
</reference>
<keyword evidence="2" id="KW-1185">Reference proteome</keyword>
<dbReference type="RefSeq" id="WP_057876751.1">
    <property type="nucleotide sequence ID" value="NZ_AYZD01000033.1"/>
</dbReference>